<dbReference type="InterPro" id="IPR019051">
    <property type="entry name" value="Trp_biosyn_TM_oprn/chp"/>
</dbReference>
<evidence type="ECO:0000313" key="5">
    <source>
        <dbReference type="Proteomes" id="UP000620591"/>
    </source>
</evidence>
<reference evidence="4" key="1">
    <citation type="submission" date="2020-09" db="EMBL/GenBank/DDBJ databases">
        <title>Novel species in genus Aeromicrobium.</title>
        <authorList>
            <person name="Zhang G."/>
        </authorList>
    </citation>
    <scope>NUCLEOTIDE SEQUENCE</scope>
    <source>
        <strain evidence="4">Zg-636</strain>
    </source>
</reference>
<feature type="transmembrane region" description="Helical" evidence="2">
    <location>
        <begin position="78"/>
        <end position="96"/>
    </location>
</feature>
<feature type="transmembrane region" description="Helical" evidence="2">
    <location>
        <begin position="51"/>
        <end position="71"/>
    </location>
</feature>
<keyword evidence="3" id="KW-0732">Signal</keyword>
<keyword evidence="2" id="KW-0812">Transmembrane</keyword>
<dbReference type="RefSeq" id="WP_187768640.1">
    <property type="nucleotide sequence ID" value="NZ_JACTVM010000001.1"/>
</dbReference>
<protein>
    <submittedName>
        <fullName evidence="4">Trp biosynthesis-associated membrane protein</fullName>
    </submittedName>
</protein>
<dbReference type="EMBL" id="JACTVM010000001">
    <property type="protein sequence ID" value="MBC9225408.1"/>
    <property type="molecule type" value="Genomic_DNA"/>
</dbReference>
<dbReference type="AlphaFoldDB" id="A0A8I0ETP2"/>
<name>A0A8I0ETP2_9ACTN</name>
<evidence type="ECO:0000313" key="4">
    <source>
        <dbReference type="EMBL" id="MBC9225408.1"/>
    </source>
</evidence>
<dbReference type="Pfam" id="PF09534">
    <property type="entry name" value="Trp_oprn_chp"/>
    <property type="match status" value="1"/>
</dbReference>
<evidence type="ECO:0000256" key="2">
    <source>
        <dbReference type="SAM" id="Phobius"/>
    </source>
</evidence>
<gene>
    <name evidence="4" type="ORF">IBG24_03655</name>
</gene>
<evidence type="ECO:0000256" key="3">
    <source>
        <dbReference type="SAM" id="SignalP"/>
    </source>
</evidence>
<dbReference type="Proteomes" id="UP000620591">
    <property type="component" value="Unassembled WGS sequence"/>
</dbReference>
<feature type="region of interest" description="Disordered" evidence="1">
    <location>
        <begin position="163"/>
        <end position="183"/>
    </location>
</feature>
<feature type="chain" id="PRO_5034157522" evidence="3">
    <location>
        <begin position="23"/>
        <end position="183"/>
    </location>
</feature>
<proteinExistence type="predicted"/>
<organism evidence="4 5">
    <name type="scientific">Aeromicrobium senzhongii</name>
    <dbReference type="NCBI Taxonomy" id="2663859"/>
    <lineage>
        <taxon>Bacteria</taxon>
        <taxon>Bacillati</taxon>
        <taxon>Actinomycetota</taxon>
        <taxon>Actinomycetes</taxon>
        <taxon>Propionibacteriales</taxon>
        <taxon>Nocardioidaceae</taxon>
        <taxon>Aeromicrobium</taxon>
    </lineage>
</organism>
<feature type="transmembrane region" description="Helical" evidence="2">
    <location>
        <begin position="125"/>
        <end position="147"/>
    </location>
</feature>
<comment type="caution">
    <text evidence="4">The sequence shown here is derived from an EMBL/GenBank/DDBJ whole genome shotgun (WGS) entry which is preliminary data.</text>
</comment>
<evidence type="ECO:0000256" key="1">
    <source>
        <dbReference type="SAM" id="MobiDB-lite"/>
    </source>
</evidence>
<keyword evidence="2" id="KW-1133">Transmembrane helix</keyword>
<sequence>MRRNLLAPAVLLLLAVGGGTLAAVRATWARATVSAAGLPEVDLAVSGADVVPGATGLAVLAMAAGAGVLAAGPRLRRVVGAVVALAGAVGVVMSVGTDDAMRTARARAIDEAAVSGVAVDWSTTAAQALSVVGFVLIVITGILVAWLGPRWATMGRKYETPAAREPESSDLWKAMDDGVDPTA</sequence>
<accession>A0A8I0ETP2</accession>
<keyword evidence="2" id="KW-0472">Membrane</keyword>
<feature type="signal peptide" evidence="3">
    <location>
        <begin position="1"/>
        <end position="22"/>
    </location>
</feature>